<dbReference type="InterPro" id="IPR001932">
    <property type="entry name" value="PPM-type_phosphatase-like_dom"/>
</dbReference>
<evidence type="ECO:0000256" key="8">
    <source>
        <dbReference type="ARBA" id="ARBA00023211"/>
    </source>
</evidence>
<dbReference type="InterPro" id="IPR015655">
    <property type="entry name" value="PP2C"/>
</dbReference>
<evidence type="ECO:0000259" key="11">
    <source>
        <dbReference type="PROSITE" id="PS50054"/>
    </source>
</evidence>
<comment type="caution">
    <text evidence="14">The sequence shown here is derived from an EMBL/GenBank/DDBJ whole genome shotgun (WGS) entry which is preliminary data.</text>
</comment>
<keyword evidence="7" id="KW-0904">Protein phosphatase</keyword>
<dbReference type="EMBL" id="CAJNNW010015630">
    <property type="protein sequence ID" value="CAE8657935.1"/>
    <property type="molecule type" value="Genomic_DNA"/>
</dbReference>
<evidence type="ECO:0000256" key="3">
    <source>
        <dbReference type="ARBA" id="ARBA00013081"/>
    </source>
</evidence>
<evidence type="ECO:0000256" key="4">
    <source>
        <dbReference type="ARBA" id="ARBA00022723"/>
    </source>
</evidence>
<dbReference type="PROSITE" id="PS00383">
    <property type="entry name" value="TYR_PHOSPHATASE_1"/>
    <property type="match status" value="1"/>
</dbReference>
<dbReference type="EC" id="3.1.3.16" evidence="3"/>
<name>A0A813IZ77_POLGL</name>
<evidence type="ECO:0000256" key="10">
    <source>
        <dbReference type="ARBA" id="ARBA00048336"/>
    </source>
</evidence>
<comment type="similarity">
    <text evidence="2">Belongs to the PP2C family.</text>
</comment>
<protein>
    <recommendedName>
        <fullName evidence="3">protein-serine/threonine phosphatase</fullName>
        <ecNumber evidence="3">3.1.3.16</ecNumber>
    </recommendedName>
</protein>
<keyword evidence="6" id="KW-0460">Magnesium</keyword>
<dbReference type="InterPro" id="IPR000340">
    <property type="entry name" value="Dual-sp_phosphatase_cat-dom"/>
</dbReference>
<evidence type="ECO:0000256" key="6">
    <source>
        <dbReference type="ARBA" id="ARBA00022842"/>
    </source>
</evidence>
<organism evidence="14 15">
    <name type="scientific">Polarella glacialis</name>
    <name type="common">Dinoflagellate</name>
    <dbReference type="NCBI Taxonomy" id="89957"/>
    <lineage>
        <taxon>Eukaryota</taxon>
        <taxon>Sar</taxon>
        <taxon>Alveolata</taxon>
        <taxon>Dinophyceae</taxon>
        <taxon>Suessiales</taxon>
        <taxon>Suessiaceae</taxon>
        <taxon>Polarella</taxon>
    </lineage>
</organism>
<comment type="catalytic activity">
    <reaction evidence="10">
        <text>O-phospho-L-threonyl-[protein] + H2O = L-threonyl-[protein] + phosphate</text>
        <dbReference type="Rhea" id="RHEA:47004"/>
        <dbReference type="Rhea" id="RHEA-COMP:11060"/>
        <dbReference type="Rhea" id="RHEA-COMP:11605"/>
        <dbReference type="ChEBI" id="CHEBI:15377"/>
        <dbReference type="ChEBI" id="CHEBI:30013"/>
        <dbReference type="ChEBI" id="CHEBI:43474"/>
        <dbReference type="ChEBI" id="CHEBI:61977"/>
        <dbReference type="EC" id="3.1.3.16"/>
    </reaction>
</comment>
<dbReference type="InterPro" id="IPR036457">
    <property type="entry name" value="PPM-type-like_dom_sf"/>
</dbReference>
<keyword evidence="8" id="KW-0464">Manganese</keyword>
<evidence type="ECO:0000259" key="12">
    <source>
        <dbReference type="PROSITE" id="PS50056"/>
    </source>
</evidence>
<dbReference type="Gene3D" id="3.90.190.10">
    <property type="entry name" value="Protein tyrosine phosphatase superfamily"/>
    <property type="match status" value="1"/>
</dbReference>
<evidence type="ECO:0000256" key="5">
    <source>
        <dbReference type="ARBA" id="ARBA00022801"/>
    </source>
</evidence>
<accession>A0A813IZ77</accession>
<evidence type="ECO:0000256" key="2">
    <source>
        <dbReference type="ARBA" id="ARBA00006702"/>
    </source>
</evidence>
<evidence type="ECO:0000256" key="7">
    <source>
        <dbReference type="ARBA" id="ARBA00022912"/>
    </source>
</evidence>
<dbReference type="SMART" id="SM00332">
    <property type="entry name" value="PP2Cc"/>
    <property type="match status" value="1"/>
</dbReference>
<dbReference type="PROSITE" id="PS51746">
    <property type="entry name" value="PPM_2"/>
    <property type="match status" value="1"/>
</dbReference>
<dbReference type="PANTHER" id="PTHR13832">
    <property type="entry name" value="PROTEIN PHOSPHATASE 2C"/>
    <property type="match status" value="1"/>
</dbReference>
<feature type="domain" description="Tyrosine specific protein phosphatases" evidence="12">
    <location>
        <begin position="378"/>
        <end position="440"/>
    </location>
</feature>
<feature type="domain" description="Tyrosine-protein phosphatase" evidence="11">
    <location>
        <begin position="309"/>
        <end position="457"/>
    </location>
</feature>
<dbReference type="Pfam" id="PF00481">
    <property type="entry name" value="PP2C"/>
    <property type="match status" value="1"/>
</dbReference>
<dbReference type="Gene3D" id="3.60.40.10">
    <property type="entry name" value="PPM-type phosphatase domain"/>
    <property type="match status" value="1"/>
</dbReference>
<keyword evidence="5" id="KW-0378">Hydrolase</keyword>
<dbReference type="PROSITE" id="PS50056">
    <property type="entry name" value="TYR_PHOSPHATASE_2"/>
    <property type="match status" value="1"/>
</dbReference>
<dbReference type="InterPro" id="IPR016130">
    <property type="entry name" value="Tyr_Pase_AS"/>
</dbReference>
<evidence type="ECO:0000259" key="13">
    <source>
        <dbReference type="PROSITE" id="PS51746"/>
    </source>
</evidence>
<evidence type="ECO:0000256" key="1">
    <source>
        <dbReference type="ARBA" id="ARBA00001936"/>
    </source>
</evidence>
<proteinExistence type="inferred from homology"/>
<dbReference type="GO" id="GO:0046872">
    <property type="term" value="F:metal ion binding"/>
    <property type="evidence" value="ECO:0007669"/>
    <property type="project" value="UniProtKB-KW"/>
</dbReference>
<evidence type="ECO:0000313" key="15">
    <source>
        <dbReference type="Proteomes" id="UP000626109"/>
    </source>
</evidence>
<dbReference type="SUPFAM" id="SSF81606">
    <property type="entry name" value="PP2C-like"/>
    <property type="match status" value="1"/>
</dbReference>
<dbReference type="AlphaFoldDB" id="A0A813IZ77"/>
<dbReference type="SMART" id="SM00331">
    <property type="entry name" value="PP2C_SIG"/>
    <property type="match status" value="1"/>
</dbReference>
<dbReference type="GO" id="GO:0004722">
    <property type="term" value="F:protein serine/threonine phosphatase activity"/>
    <property type="evidence" value="ECO:0007669"/>
    <property type="project" value="UniProtKB-EC"/>
</dbReference>
<dbReference type="PANTHER" id="PTHR13832:SF803">
    <property type="entry name" value="PROTEIN PHOSPHATASE 1G"/>
    <property type="match status" value="1"/>
</dbReference>
<dbReference type="InterPro" id="IPR000387">
    <property type="entry name" value="Tyr_Pase_dom"/>
</dbReference>
<dbReference type="Pfam" id="PF00782">
    <property type="entry name" value="DSPc"/>
    <property type="match status" value="1"/>
</dbReference>
<sequence length="458" mass="50087">MPLPVECGTQAGWTFAVCAAKGMRGSMEDVTVTQELLAVLDGHGGRECVDFIASRVGLMAQLSGEQWPEAFAELDDAFRAQRLPSGSTCCLAVLRTSEDIVEIANLGDSRAVLVRAGVVIGATADHKPSSDTERARIMRSGGTVQEAADGPARIHGVAVSRAFGTYLSPFGRKELKDPSLPHADRLVSCVPEIYCWSVQPGDVLVLACDGVWDVVETSEVVSFEGDVRERVRGICSRALKTSTDNVTCIVAQLGAPMPEPEQTEPSQLDIMAAARADRPGFNRVSRAEQLEIGHELDYGEVLIKMMQGHETNLVSKNLWLGTAGDACHLPFLEFAQVTKVVNCAAEIERPDIPGVDSFWLKWCDSEEQGKAEQKSGFKRLRAATQFIQSTLESDRAVLVHCVQGVSRSACVVVALLMEWRCMEMDEAVAKVRQNHPGALKPFRFQEMLRAFQHFLRTQ</sequence>
<evidence type="ECO:0000256" key="9">
    <source>
        <dbReference type="ARBA" id="ARBA00047761"/>
    </source>
</evidence>
<dbReference type="CDD" id="cd00143">
    <property type="entry name" value="PP2Cc"/>
    <property type="match status" value="1"/>
</dbReference>
<dbReference type="InterPro" id="IPR020422">
    <property type="entry name" value="TYR_PHOSPHATASE_DUAL_dom"/>
</dbReference>
<gene>
    <name evidence="14" type="ORF">PGLA2088_LOCUS13139</name>
</gene>
<dbReference type="PROSITE" id="PS50054">
    <property type="entry name" value="TYR_PHOSPHATASE_DUAL"/>
    <property type="match status" value="1"/>
</dbReference>
<reference evidence="14" key="1">
    <citation type="submission" date="2021-02" db="EMBL/GenBank/DDBJ databases">
        <authorList>
            <person name="Dougan E. K."/>
            <person name="Rhodes N."/>
            <person name="Thang M."/>
            <person name="Chan C."/>
        </authorList>
    </citation>
    <scope>NUCLEOTIDE SEQUENCE</scope>
</reference>
<dbReference type="CDD" id="cd14498">
    <property type="entry name" value="DSP"/>
    <property type="match status" value="1"/>
</dbReference>
<dbReference type="SMART" id="SM00195">
    <property type="entry name" value="DSPc"/>
    <property type="match status" value="1"/>
</dbReference>
<feature type="domain" description="PPM-type phosphatase" evidence="13">
    <location>
        <begin position="14"/>
        <end position="253"/>
    </location>
</feature>
<dbReference type="InterPro" id="IPR029021">
    <property type="entry name" value="Prot-tyrosine_phosphatase-like"/>
</dbReference>
<dbReference type="SUPFAM" id="SSF52799">
    <property type="entry name" value="(Phosphotyrosine protein) phosphatases II"/>
    <property type="match status" value="1"/>
</dbReference>
<dbReference type="Proteomes" id="UP000626109">
    <property type="component" value="Unassembled WGS sequence"/>
</dbReference>
<comment type="cofactor">
    <cofactor evidence="1">
        <name>Mn(2+)</name>
        <dbReference type="ChEBI" id="CHEBI:29035"/>
    </cofactor>
</comment>
<comment type="catalytic activity">
    <reaction evidence="9">
        <text>O-phospho-L-seryl-[protein] + H2O = L-seryl-[protein] + phosphate</text>
        <dbReference type="Rhea" id="RHEA:20629"/>
        <dbReference type="Rhea" id="RHEA-COMP:9863"/>
        <dbReference type="Rhea" id="RHEA-COMP:11604"/>
        <dbReference type="ChEBI" id="CHEBI:15377"/>
        <dbReference type="ChEBI" id="CHEBI:29999"/>
        <dbReference type="ChEBI" id="CHEBI:43474"/>
        <dbReference type="ChEBI" id="CHEBI:83421"/>
        <dbReference type="EC" id="3.1.3.16"/>
    </reaction>
</comment>
<keyword evidence="4" id="KW-0479">Metal-binding</keyword>
<evidence type="ECO:0000313" key="14">
    <source>
        <dbReference type="EMBL" id="CAE8657935.1"/>
    </source>
</evidence>